<dbReference type="Gene3D" id="3.30.70.330">
    <property type="match status" value="1"/>
</dbReference>
<dbReference type="SMART" id="SM00356">
    <property type="entry name" value="ZnF_C3H1"/>
    <property type="match status" value="4"/>
</dbReference>
<dbReference type="PANTHER" id="PTHR31832:SF63">
    <property type="entry name" value="B-BOX ZINC FINGER PROTEIN 23"/>
    <property type="match status" value="1"/>
</dbReference>
<dbReference type="PANTHER" id="PTHR31832">
    <property type="entry name" value="B-BOX ZINC FINGER PROTEIN 22"/>
    <property type="match status" value="1"/>
</dbReference>
<dbReference type="PROSITE" id="PS50102">
    <property type="entry name" value="RRM"/>
    <property type="match status" value="1"/>
</dbReference>
<dbReference type="AlphaFoldDB" id="A0A024U6U1"/>
<keyword evidence="1 6" id="KW-0479">Metal-binding</keyword>
<dbReference type="SMART" id="SM00393">
    <property type="entry name" value="R3H"/>
    <property type="match status" value="1"/>
</dbReference>
<feature type="domain" description="C3H1-type" evidence="9">
    <location>
        <begin position="191"/>
        <end position="219"/>
    </location>
</feature>
<keyword evidence="5" id="KW-0694">RNA-binding</keyword>
<feature type="compositionally biased region" description="Low complexity" evidence="7">
    <location>
        <begin position="412"/>
        <end position="421"/>
    </location>
</feature>
<dbReference type="InterPro" id="IPR000315">
    <property type="entry name" value="Znf_B-box"/>
</dbReference>
<organism evidence="12">
    <name type="scientific">Aphanomyces invadans</name>
    <dbReference type="NCBI Taxonomy" id="157072"/>
    <lineage>
        <taxon>Eukaryota</taxon>
        <taxon>Sar</taxon>
        <taxon>Stramenopiles</taxon>
        <taxon>Oomycota</taxon>
        <taxon>Saprolegniomycetes</taxon>
        <taxon>Saprolegniales</taxon>
        <taxon>Verrucalvaceae</taxon>
        <taxon>Aphanomyces</taxon>
    </lineage>
</organism>
<evidence type="ECO:0000256" key="7">
    <source>
        <dbReference type="SAM" id="MobiDB-lite"/>
    </source>
</evidence>
<dbReference type="PROSITE" id="PS51061">
    <property type="entry name" value="R3H"/>
    <property type="match status" value="1"/>
</dbReference>
<feature type="compositionally biased region" description="Low complexity" evidence="7">
    <location>
        <begin position="458"/>
        <end position="471"/>
    </location>
</feature>
<dbReference type="SUPFAM" id="SSF82708">
    <property type="entry name" value="R3H domain"/>
    <property type="match status" value="1"/>
</dbReference>
<feature type="domain" description="B box-type" evidence="10">
    <location>
        <begin position="302"/>
        <end position="348"/>
    </location>
</feature>
<dbReference type="Gene3D" id="4.10.1000.10">
    <property type="entry name" value="Zinc finger, CCCH-type"/>
    <property type="match status" value="2"/>
</dbReference>
<feature type="compositionally biased region" description="Polar residues" evidence="7">
    <location>
        <begin position="283"/>
        <end position="303"/>
    </location>
</feature>
<dbReference type="eggNOG" id="ENOG502RYYA">
    <property type="taxonomic scope" value="Eukaryota"/>
</dbReference>
<dbReference type="InterPro" id="IPR000571">
    <property type="entry name" value="Znf_CCCH"/>
</dbReference>
<dbReference type="PROSITE" id="PS50119">
    <property type="entry name" value="ZF_BBOX"/>
    <property type="match status" value="2"/>
</dbReference>
<evidence type="ECO:0000259" key="9">
    <source>
        <dbReference type="PROSITE" id="PS50103"/>
    </source>
</evidence>
<dbReference type="SUPFAM" id="SSF54928">
    <property type="entry name" value="RNA-binding domain, RBD"/>
    <property type="match status" value="1"/>
</dbReference>
<keyword evidence="3 6" id="KW-0862">Zinc</keyword>
<evidence type="ECO:0000313" key="12">
    <source>
        <dbReference type="EMBL" id="ETW02151.1"/>
    </source>
</evidence>
<dbReference type="InterPro" id="IPR000504">
    <property type="entry name" value="RRM_dom"/>
</dbReference>
<feature type="region of interest" description="Disordered" evidence="7">
    <location>
        <begin position="82"/>
        <end position="102"/>
    </location>
</feature>
<feature type="zinc finger region" description="C3H1-type" evidence="6">
    <location>
        <begin position="224"/>
        <end position="250"/>
    </location>
</feature>
<reference evidence="12" key="1">
    <citation type="submission" date="2013-12" db="EMBL/GenBank/DDBJ databases">
        <title>The Genome Sequence of Aphanomyces invadans NJM9701.</title>
        <authorList>
            <consortium name="The Broad Institute Genomics Platform"/>
            <person name="Russ C."/>
            <person name="Tyler B."/>
            <person name="van West P."/>
            <person name="Dieguez-Uribeondo J."/>
            <person name="Young S.K."/>
            <person name="Zeng Q."/>
            <person name="Gargeya S."/>
            <person name="Fitzgerald M."/>
            <person name="Abouelleil A."/>
            <person name="Alvarado L."/>
            <person name="Chapman S.B."/>
            <person name="Gainer-Dewar J."/>
            <person name="Goldberg J."/>
            <person name="Griggs A."/>
            <person name="Gujja S."/>
            <person name="Hansen M."/>
            <person name="Howarth C."/>
            <person name="Imamovic A."/>
            <person name="Ireland A."/>
            <person name="Larimer J."/>
            <person name="McCowan C."/>
            <person name="Murphy C."/>
            <person name="Pearson M."/>
            <person name="Poon T.W."/>
            <person name="Priest M."/>
            <person name="Roberts A."/>
            <person name="Saif S."/>
            <person name="Shea T."/>
            <person name="Sykes S."/>
            <person name="Wortman J."/>
            <person name="Nusbaum C."/>
            <person name="Birren B."/>
        </authorList>
    </citation>
    <scope>NUCLEOTIDE SEQUENCE [LARGE SCALE GENOMIC DNA]</scope>
    <source>
        <strain evidence="12">NJM9701</strain>
    </source>
</reference>
<keyword evidence="2 4" id="KW-0863">Zinc-finger</keyword>
<feature type="compositionally biased region" description="Low complexity" evidence="7">
    <location>
        <begin position="86"/>
        <end position="102"/>
    </location>
</feature>
<sequence length="662" mass="69580">MSVTPGCNIAIKNLPHDMGKESLRPLFKKFGKINLLHVANGVAAIEFQKPTSATTSVTSMNNAVVGGQRIFVALTSEPVPSVKRGTAPAAPSPATTAKPTKSIAKATPVAAAAAPETTTASATDANKAFTKTCYHFRKGRCSKGDACTYLHTRKLCPTVEFGGVCTRMDECIYSHDPANAVPSATKSDVANKSQTLCHRIALGGNCSYGDKCRFSHDPDTALKGRLNVLCKNLAKGCRKGDKCWFSHDPTTAVAAKRPSEDSQAAETSVAAMSPPPTKKAKTGITSEFSKTQPATSSSENKSPAATCGECTKATATITCAQCEAGLCAACDASLHASRIMSKHVRAAVPQVEEAAPCGECRGAAATVHCVQCDVDYCSKCSWSVHEFKVFRTHRREALKVQTSAAVAMNTTAAPSASAKPSVRATSPTKTQHPTSNVRAYPKTELPNDSSDDSDEPPAKVQKPAAAASVKKTSVHTPKLELTSDSSSDESEVEANPAAKTTAMPSTKVTDLSSEDESDFDDEKPVVPVKKAVPAPKTALSSDSDDSSDDVEAANVSVKPTVPKTALSNDDGAVKQQPPAKKAAAVSADSSHSLVKKIEEYAASSSTDTLHLSPSLNSYERLLAHDCAERLGLSHESVGQGLERHITIGRGAPRKKSWSKNRS</sequence>
<dbReference type="Pfam" id="PF14608">
    <property type="entry name" value="zf-CCCH_2"/>
    <property type="match status" value="2"/>
</dbReference>
<dbReference type="PROSITE" id="PS50103">
    <property type="entry name" value="ZF_C3H1"/>
    <property type="match status" value="3"/>
</dbReference>
<dbReference type="STRING" id="157072.A0A024U6U1"/>
<evidence type="ECO:0000256" key="1">
    <source>
        <dbReference type="ARBA" id="ARBA00022723"/>
    </source>
</evidence>
<dbReference type="GO" id="GO:0008270">
    <property type="term" value="F:zinc ion binding"/>
    <property type="evidence" value="ECO:0007669"/>
    <property type="project" value="UniProtKB-KW"/>
</dbReference>
<dbReference type="Pfam" id="PF01424">
    <property type="entry name" value="R3H"/>
    <property type="match status" value="1"/>
</dbReference>
<feature type="domain" description="C3H1-type" evidence="9">
    <location>
        <begin position="224"/>
        <end position="250"/>
    </location>
</feature>
<dbReference type="EMBL" id="KI913961">
    <property type="protein sequence ID" value="ETW02151.1"/>
    <property type="molecule type" value="Genomic_DNA"/>
</dbReference>
<dbReference type="GO" id="GO:0005634">
    <property type="term" value="C:nucleus"/>
    <property type="evidence" value="ECO:0007669"/>
    <property type="project" value="TreeGrafter"/>
</dbReference>
<feature type="domain" description="R3H" evidence="11">
    <location>
        <begin position="587"/>
        <end position="651"/>
    </location>
</feature>
<dbReference type="SMART" id="SM00360">
    <property type="entry name" value="RRM"/>
    <property type="match status" value="1"/>
</dbReference>
<dbReference type="InterPro" id="IPR036867">
    <property type="entry name" value="R3H_dom_sf"/>
</dbReference>
<feature type="domain" description="RRM" evidence="8">
    <location>
        <begin position="7"/>
        <end position="77"/>
    </location>
</feature>
<dbReference type="InterPro" id="IPR001374">
    <property type="entry name" value="R3H_dom"/>
</dbReference>
<feature type="compositionally biased region" description="Low complexity" evidence="7">
    <location>
        <begin position="525"/>
        <end position="536"/>
    </location>
</feature>
<gene>
    <name evidence="12" type="ORF">H310_05724</name>
</gene>
<dbReference type="OrthoDB" id="411372at2759"/>
<feature type="domain" description="B box-type" evidence="10">
    <location>
        <begin position="352"/>
        <end position="398"/>
    </location>
</feature>
<dbReference type="Pfam" id="PF18044">
    <property type="entry name" value="zf-CCCH_4"/>
    <property type="match status" value="1"/>
</dbReference>
<evidence type="ECO:0000256" key="4">
    <source>
        <dbReference type="PROSITE-ProRule" id="PRU00024"/>
    </source>
</evidence>
<feature type="region of interest" description="Disordered" evidence="7">
    <location>
        <begin position="254"/>
        <end position="303"/>
    </location>
</feature>
<dbReference type="InterPro" id="IPR041367">
    <property type="entry name" value="Znf-CCCH_4"/>
</dbReference>
<evidence type="ECO:0000256" key="5">
    <source>
        <dbReference type="PROSITE-ProRule" id="PRU00176"/>
    </source>
</evidence>
<dbReference type="GO" id="GO:0003723">
    <property type="term" value="F:RNA binding"/>
    <property type="evidence" value="ECO:0007669"/>
    <property type="project" value="UniProtKB-UniRule"/>
</dbReference>
<evidence type="ECO:0000259" key="11">
    <source>
        <dbReference type="PROSITE" id="PS51061"/>
    </source>
</evidence>
<dbReference type="InterPro" id="IPR035979">
    <property type="entry name" value="RBD_domain_sf"/>
</dbReference>
<dbReference type="GeneID" id="20082774"/>
<feature type="domain" description="C3H1-type" evidence="9">
    <location>
        <begin position="127"/>
        <end position="154"/>
    </location>
</feature>
<dbReference type="SUPFAM" id="SSF90229">
    <property type="entry name" value="CCCH zinc finger"/>
    <property type="match status" value="2"/>
</dbReference>
<evidence type="ECO:0000259" key="10">
    <source>
        <dbReference type="PROSITE" id="PS50119"/>
    </source>
</evidence>
<evidence type="ECO:0000256" key="3">
    <source>
        <dbReference type="ARBA" id="ARBA00022833"/>
    </source>
</evidence>
<dbReference type="GO" id="GO:0006355">
    <property type="term" value="P:regulation of DNA-templated transcription"/>
    <property type="evidence" value="ECO:0007669"/>
    <property type="project" value="TreeGrafter"/>
</dbReference>
<feature type="zinc finger region" description="C3H1-type" evidence="6">
    <location>
        <begin position="191"/>
        <end position="219"/>
    </location>
</feature>
<evidence type="ECO:0000256" key="6">
    <source>
        <dbReference type="PROSITE-ProRule" id="PRU00723"/>
    </source>
</evidence>
<dbReference type="Gene3D" id="3.30.1370.50">
    <property type="entry name" value="R3H-like domain"/>
    <property type="match status" value="1"/>
</dbReference>
<dbReference type="InterPro" id="IPR036855">
    <property type="entry name" value="Znf_CCCH_sf"/>
</dbReference>
<dbReference type="CDD" id="cd02325">
    <property type="entry name" value="R3H"/>
    <property type="match status" value="1"/>
</dbReference>
<feature type="compositionally biased region" description="Acidic residues" evidence="7">
    <location>
        <begin position="512"/>
        <end position="521"/>
    </location>
</feature>
<dbReference type="Pfam" id="PF00076">
    <property type="entry name" value="RRM_1"/>
    <property type="match status" value="1"/>
</dbReference>
<dbReference type="InterPro" id="IPR051979">
    <property type="entry name" value="B-box_zinc_finger"/>
</dbReference>
<evidence type="ECO:0000256" key="2">
    <source>
        <dbReference type="ARBA" id="ARBA00022771"/>
    </source>
</evidence>
<dbReference type="RefSeq" id="XP_008868756.1">
    <property type="nucleotide sequence ID" value="XM_008870534.1"/>
</dbReference>
<proteinExistence type="predicted"/>
<dbReference type="InterPro" id="IPR012677">
    <property type="entry name" value="Nucleotide-bd_a/b_plait_sf"/>
</dbReference>
<feature type="compositionally biased region" description="Basic residues" evidence="7">
    <location>
        <begin position="651"/>
        <end position="662"/>
    </location>
</feature>
<feature type="zinc finger region" description="C3H1-type" evidence="6">
    <location>
        <begin position="127"/>
        <end position="154"/>
    </location>
</feature>
<feature type="region of interest" description="Disordered" evidence="7">
    <location>
        <begin position="410"/>
        <end position="588"/>
    </location>
</feature>
<name>A0A024U6U1_9STRA</name>
<accession>A0A024U6U1</accession>
<feature type="compositionally biased region" description="Acidic residues" evidence="7">
    <location>
        <begin position="542"/>
        <end position="551"/>
    </location>
</feature>
<dbReference type="SMART" id="SM00336">
    <property type="entry name" value="BBOX"/>
    <property type="match status" value="2"/>
</dbReference>
<feature type="region of interest" description="Disordered" evidence="7">
    <location>
        <begin position="643"/>
        <end position="662"/>
    </location>
</feature>
<evidence type="ECO:0000259" key="8">
    <source>
        <dbReference type="PROSITE" id="PS50102"/>
    </source>
</evidence>
<protein>
    <submittedName>
        <fullName evidence="12">Uncharacterized protein</fullName>
    </submittedName>
</protein>
<dbReference type="CDD" id="cd19757">
    <property type="entry name" value="Bbox1"/>
    <property type="match status" value="1"/>
</dbReference>
<dbReference type="VEuPathDB" id="FungiDB:H310_05724"/>
<feature type="compositionally biased region" description="Polar residues" evidence="7">
    <location>
        <begin position="423"/>
        <end position="437"/>
    </location>
</feature>
<feature type="compositionally biased region" description="Low complexity" evidence="7">
    <location>
        <begin position="573"/>
        <end position="585"/>
    </location>
</feature>